<dbReference type="Pfam" id="PF09820">
    <property type="entry name" value="AAA-ATPase_like"/>
    <property type="match status" value="1"/>
</dbReference>
<feature type="domain" description="AAA-ATPase-like" evidence="1">
    <location>
        <begin position="9"/>
        <end position="224"/>
    </location>
</feature>
<dbReference type="PANTHER" id="PTHR34825">
    <property type="entry name" value="CONSERVED PROTEIN, WITH A WEAK D-GALACTARATE DEHYDRATASE/ALTRONATE HYDROLASE DOMAIN"/>
    <property type="match status" value="1"/>
</dbReference>
<dbReference type="Proteomes" id="UP000440614">
    <property type="component" value="Unassembled WGS sequence"/>
</dbReference>
<dbReference type="RefSeq" id="WP_008764485.1">
    <property type="nucleotide sequence ID" value="NZ_BAABXH010000002.1"/>
</dbReference>
<dbReference type="Pfam" id="PF08011">
    <property type="entry name" value="PDDEXK_9"/>
    <property type="match status" value="1"/>
</dbReference>
<dbReference type="KEGG" id="btho:Btheta7330_03809"/>
<gene>
    <name evidence="3" type="ORF">GAN91_18220</name>
    <name evidence="2" type="ORF">GAO51_05410</name>
    <name evidence="4" type="ORF">PO127_08965</name>
</gene>
<dbReference type="Proteomes" id="UP000436858">
    <property type="component" value="Unassembled WGS sequence"/>
</dbReference>
<dbReference type="GO" id="GO:0005524">
    <property type="term" value="F:ATP binding"/>
    <property type="evidence" value="ECO:0007669"/>
    <property type="project" value="UniProtKB-KW"/>
</dbReference>
<comment type="caution">
    <text evidence="3">The sequence shown here is derived from an EMBL/GenBank/DDBJ whole genome shotgun (WGS) entry which is preliminary data.</text>
</comment>
<dbReference type="EMBL" id="WCSY01000004">
    <property type="protein sequence ID" value="KAB4314795.1"/>
    <property type="molecule type" value="Genomic_DNA"/>
</dbReference>
<organism evidence="3 5">
    <name type="scientific">Bacteroides thetaiotaomicron</name>
    <dbReference type="NCBI Taxonomy" id="818"/>
    <lineage>
        <taxon>Bacteria</taxon>
        <taxon>Pseudomonadati</taxon>
        <taxon>Bacteroidota</taxon>
        <taxon>Bacteroidia</taxon>
        <taxon>Bacteroidales</taxon>
        <taxon>Bacteroidaceae</taxon>
        <taxon>Bacteroides</taxon>
    </lineage>
</organism>
<name>A0A0N7IAM9_BACT4</name>
<dbReference type="InterPro" id="IPR018631">
    <property type="entry name" value="AAA-ATPase-like_dom"/>
</dbReference>
<dbReference type="Proteomes" id="UP001217776">
    <property type="component" value="Unassembled WGS sequence"/>
</dbReference>
<protein>
    <submittedName>
        <fullName evidence="3">ATP-binding protein</fullName>
    </submittedName>
</protein>
<dbReference type="AlphaFoldDB" id="A0A0N7IAM9"/>
<keyword evidence="3" id="KW-0067">ATP-binding</keyword>
<reference evidence="5 6" key="1">
    <citation type="journal article" date="2019" name="Nat. Med.">
        <title>A library of human gut bacterial isolates paired with longitudinal multiomics data enables mechanistic microbiome research.</title>
        <authorList>
            <person name="Poyet M."/>
            <person name="Groussin M."/>
            <person name="Gibbons S.M."/>
            <person name="Avila-Pacheco J."/>
            <person name="Jiang X."/>
            <person name="Kearney S.M."/>
            <person name="Perrotta A.R."/>
            <person name="Berdy B."/>
            <person name="Zhao S."/>
            <person name="Lieberman T.D."/>
            <person name="Swanson P.K."/>
            <person name="Smith M."/>
            <person name="Roesemann S."/>
            <person name="Alexander J.E."/>
            <person name="Rich S.A."/>
            <person name="Livny J."/>
            <person name="Vlamakis H."/>
            <person name="Clish C."/>
            <person name="Bullock K."/>
            <person name="Deik A."/>
            <person name="Scott J."/>
            <person name="Pierce K.A."/>
            <person name="Xavier R.J."/>
            <person name="Alm E.J."/>
        </authorList>
    </citation>
    <scope>NUCLEOTIDE SEQUENCE [LARGE SCALE GENOMIC DNA]</scope>
    <source>
        <strain evidence="3 5">BIOML-A162</strain>
        <strain evidence="2 6">BIOML-A188</strain>
    </source>
</reference>
<evidence type="ECO:0000313" key="4">
    <source>
        <dbReference type="EMBL" id="MDC2235875.1"/>
    </source>
</evidence>
<evidence type="ECO:0000313" key="3">
    <source>
        <dbReference type="EMBL" id="KAB4479360.1"/>
    </source>
</evidence>
<keyword evidence="3" id="KW-0547">Nucleotide-binding</keyword>
<dbReference type="EMBL" id="JAQNVG010000012">
    <property type="protein sequence ID" value="MDC2235875.1"/>
    <property type="molecule type" value="Genomic_DNA"/>
</dbReference>
<dbReference type="PANTHER" id="PTHR34825:SF2">
    <property type="entry name" value="AAA-ATPASE-LIKE DOMAIN-CONTAINING PROTEIN"/>
    <property type="match status" value="1"/>
</dbReference>
<dbReference type="GeneID" id="60925471"/>
<sequence length="581" mass="68016">MIEDVKRIPYGVSNFVEVVEQNQYYVDKTMYLPLLEQQPNSLFFIRPRRFGKSIFLSMLRTYYDISQKEKFQKRFGNLWIGSQPTPLQGTFQILFLDFSRIGGIDGTLAQNFDDYCCGGLDDFASIYEPYYYPGFALEMKQLEGSTNKLNFLDRKARNNGSHLYLIIDEYDNFTNVVLNEQGNEIYHALTHASGFYREIFKKFKGMFERIFMTGVSPVTLDDLTSGFNIGWNISTDFQFNMMLGFSETDVRTMFQYYKDAGQLPADTDIDALIREIKPWYDNYCFAKESLERDPKMFNCDMVLYYLRHYITLGKSPEQMIDPNTRTDYNKMKKLIRLDKLDGNRKGVLRKITEEGEVITNLVTTFPASEIANPEIFPSLLFYYGMLTITGTRGVRLILGIPNNNVRKQYYDFLLEEYQEKRHIDLNGLRDLFDDMAFDGHWQKSLEFIAHAYKENSSVRSAIEGERNIQGFFTAYLSVNAYYLTAPEVELNHGYCDLFLMPDLLHYEVNHSYIIELKYLSEKDSDAKAEIQWEEAVEQIKGYAAAPKVRQLIQNTKLHCIVMQFRGWELQRMEEVIQPHIK</sequence>
<reference evidence="4" key="2">
    <citation type="submission" date="2022-10" db="EMBL/GenBank/DDBJ databases">
        <title>Human gut microbiome strain richness.</title>
        <authorList>
            <person name="Chen-Liaw A."/>
        </authorList>
    </citation>
    <scope>NUCLEOTIDE SEQUENCE</scope>
    <source>
        <strain evidence="4">1001283st1_A3_1001283B150304_161114</strain>
    </source>
</reference>
<accession>C6IKF5</accession>
<evidence type="ECO:0000313" key="2">
    <source>
        <dbReference type="EMBL" id="KAB4314795.1"/>
    </source>
</evidence>
<dbReference type="EMBL" id="WCRY01000019">
    <property type="protein sequence ID" value="KAB4479360.1"/>
    <property type="molecule type" value="Genomic_DNA"/>
</dbReference>
<dbReference type="InterPro" id="IPR012547">
    <property type="entry name" value="PDDEXK_9"/>
</dbReference>
<proteinExistence type="predicted"/>
<evidence type="ECO:0000259" key="1">
    <source>
        <dbReference type="Pfam" id="PF09820"/>
    </source>
</evidence>
<accession>A0A0N7IAM9</accession>
<dbReference type="OMA" id="QFRGWEL"/>
<evidence type="ECO:0000313" key="5">
    <source>
        <dbReference type="Proteomes" id="UP000436858"/>
    </source>
</evidence>
<evidence type="ECO:0000313" key="6">
    <source>
        <dbReference type="Proteomes" id="UP000440614"/>
    </source>
</evidence>